<organism evidence="1 2">
    <name type="scientific">Steinernema glaseri</name>
    <dbReference type="NCBI Taxonomy" id="37863"/>
    <lineage>
        <taxon>Eukaryota</taxon>
        <taxon>Metazoa</taxon>
        <taxon>Ecdysozoa</taxon>
        <taxon>Nematoda</taxon>
        <taxon>Chromadorea</taxon>
        <taxon>Rhabditida</taxon>
        <taxon>Tylenchina</taxon>
        <taxon>Panagrolaimomorpha</taxon>
        <taxon>Strongyloidoidea</taxon>
        <taxon>Steinernematidae</taxon>
        <taxon>Steinernema</taxon>
    </lineage>
</organism>
<keyword evidence="1" id="KW-1185">Reference proteome</keyword>
<dbReference type="Proteomes" id="UP000095287">
    <property type="component" value="Unplaced"/>
</dbReference>
<name>A0A1I7ZSN2_9BILA</name>
<accession>A0A1I7ZSN2</accession>
<evidence type="ECO:0000313" key="2">
    <source>
        <dbReference type="WBParaSite" id="L893_g29150.t2"/>
    </source>
</evidence>
<dbReference type="WBParaSite" id="L893_g29150.t2">
    <property type="protein sequence ID" value="L893_g29150.t2"/>
    <property type="gene ID" value="L893_g29150"/>
</dbReference>
<dbReference type="AlphaFoldDB" id="A0A1I7ZSN2"/>
<sequence>MLALSAHSLFVAYLLPPISKRSTVAGERKTKIKRPVKEGLNLLAFYKFENEYAAKNCSGDMTSFDIVFMFPGRDYGPDEIMTSEAYDLVDKFVSRFRFGEKPGRARFGAALTQSKSGDSISVSTYTWYNNDTLKNDYRGYYDPRKSDRMKNDHAKMTMDKIIPDLKDNQLPNRKGYRIVFQARNNHPNADNGGYTYSDSAREMEKLGFKTFVIAYHECSPYMANEVALYKPENVYTIGTIKNLAHFKVMEEIYTRIISEQECL</sequence>
<protein>
    <submittedName>
        <fullName evidence="2">Peptidase_M14 domain-containing protein</fullName>
    </submittedName>
</protein>
<reference evidence="2" key="1">
    <citation type="submission" date="2016-11" db="UniProtKB">
        <authorList>
            <consortium name="WormBaseParasite"/>
        </authorList>
    </citation>
    <scope>IDENTIFICATION</scope>
</reference>
<evidence type="ECO:0000313" key="1">
    <source>
        <dbReference type="Proteomes" id="UP000095287"/>
    </source>
</evidence>
<proteinExistence type="predicted"/>